<dbReference type="RefSeq" id="WP_087150703.1">
    <property type="nucleotide sequence ID" value="NZ_JACJKH010000037.1"/>
</dbReference>
<feature type="transmembrane region" description="Helical" evidence="1">
    <location>
        <begin position="130"/>
        <end position="148"/>
    </location>
</feature>
<evidence type="ECO:0000256" key="1">
    <source>
        <dbReference type="SAM" id="Phobius"/>
    </source>
</evidence>
<keyword evidence="3" id="KW-1185">Reference proteome</keyword>
<proteinExistence type="predicted"/>
<dbReference type="InterPro" id="IPR045393">
    <property type="entry name" value="DUF6518"/>
</dbReference>
<reference evidence="2 3" key="1">
    <citation type="journal article" date="2021" name="Sci. Rep.">
        <title>The distribution of antibiotic resistance genes in chicken gut microbiota commensals.</title>
        <authorList>
            <person name="Juricova H."/>
            <person name="Matiasovicova J."/>
            <person name="Kubasova T."/>
            <person name="Cejkova D."/>
            <person name="Rychlik I."/>
        </authorList>
    </citation>
    <scope>NUCLEOTIDE SEQUENCE [LARGE SCALE GENOMIC DNA]</scope>
    <source>
        <strain evidence="2 3">An770</strain>
    </source>
</reference>
<evidence type="ECO:0000313" key="2">
    <source>
        <dbReference type="EMBL" id="MBM6745519.1"/>
    </source>
</evidence>
<evidence type="ECO:0000313" key="3">
    <source>
        <dbReference type="Proteomes" id="UP000775686"/>
    </source>
</evidence>
<organism evidence="2 3">
    <name type="scientific">Drancourtella massiliensis</name>
    <dbReference type="NCBI Taxonomy" id="1632013"/>
    <lineage>
        <taxon>Bacteria</taxon>
        <taxon>Bacillati</taxon>
        <taxon>Bacillota</taxon>
        <taxon>Clostridia</taxon>
        <taxon>Eubacteriales</taxon>
        <taxon>Oscillospiraceae</taxon>
        <taxon>Drancourtella</taxon>
    </lineage>
</organism>
<gene>
    <name evidence="2" type="ORF">H6A32_14655</name>
</gene>
<dbReference type="Proteomes" id="UP000775686">
    <property type="component" value="Unassembled WGS sequence"/>
</dbReference>
<feature type="transmembrane region" description="Helical" evidence="1">
    <location>
        <begin position="104"/>
        <end position="123"/>
    </location>
</feature>
<feature type="transmembrane region" description="Helical" evidence="1">
    <location>
        <begin position="46"/>
        <end position="67"/>
    </location>
</feature>
<accession>A0ABS2EKP8</accession>
<comment type="caution">
    <text evidence="2">The sequence shown here is derived from an EMBL/GenBank/DDBJ whole genome shotgun (WGS) entry which is preliminary data.</text>
</comment>
<keyword evidence="1" id="KW-0812">Transmembrane</keyword>
<feature type="transmembrane region" description="Helical" evidence="1">
    <location>
        <begin position="20"/>
        <end position="40"/>
    </location>
</feature>
<name>A0ABS2EKP8_9FIRM</name>
<feature type="transmembrane region" description="Helical" evidence="1">
    <location>
        <begin position="74"/>
        <end position="92"/>
    </location>
</feature>
<protein>
    <submittedName>
        <fullName evidence="2">Uncharacterized protein</fullName>
    </submittedName>
</protein>
<sequence>MSLFSHIRKSGQPIPLSKAILHTAIITCLGLMTGALIKLLDIYTTNLGNIFSQVSVWIFLCTLISVYSNSAIRAAVNVFGFCMGMLLTYYITAEMTASVYSLTFVYGWTIFALFSPLMGFCVWYSKGKSWVSRIISIGIIIVMLVASIVLFDKIRVSDILFAVLTGFILFKN</sequence>
<dbReference type="EMBL" id="JACJKH010000037">
    <property type="protein sequence ID" value="MBM6745519.1"/>
    <property type="molecule type" value="Genomic_DNA"/>
</dbReference>
<dbReference type="Pfam" id="PF20128">
    <property type="entry name" value="DUF6518"/>
    <property type="match status" value="1"/>
</dbReference>
<keyword evidence="1" id="KW-1133">Transmembrane helix</keyword>
<keyword evidence="1" id="KW-0472">Membrane</keyword>